<evidence type="ECO:0000256" key="6">
    <source>
        <dbReference type="ARBA" id="ARBA00022889"/>
    </source>
</evidence>
<dbReference type="Pfam" id="PF03921">
    <property type="entry name" value="ICAM_N"/>
    <property type="match status" value="1"/>
</dbReference>
<accession>A0ABQ7TGB0</accession>
<evidence type="ECO:0000256" key="12">
    <source>
        <dbReference type="SAM" id="Phobius"/>
    </source>
</evidence>
<dbReference type="SMART" id="SM00409">
    <property type="entry name" value="IG"/>
    <property type="match status" value="2"/>
</dbReference>
<dbReference type="PRINTS" id="PR01472">
    <property type="entry name" value="ICAMVCAM1"/>
</dbReference>
<sequence length="536" mass="58329">MNHIFSFSGAEEENFVRIWPEKPVVEFGGSVVLNCSSNCGNVGLETSLNKVPIGHGNTGINWKAFNLTNVNQWAVTPLCYARCVTGAAKPRRANFTVYRAPEHVVLDPVPKMEVGKEYNLICRVPSVAPIQNLTVTLFKGGKELHVKTFENDADPEAREVVVTHAITVQKEDHGEEVTCKAALDLGPEGPLFEKTSPSESLTPTDFPMDPYLRAPRFIESNTEMTVTCDVSGVFPPKEAQFELLYGGINLHHKTSVLGDNASALAVVSSSTKTQNLTCTVSLGPVNRTVEAVVNVYSLPKPILRLDPSEVTANATVMVTCTSDGPESPGVVMKIGDTRGTLASRDPDSPFVQYEVTALEEDDGKEFRCNVELIVDAKPVVKSTSKNLTVFYGPRMNDSSCPDILTWKEGSMETFTCLAYGNPPATVKCTRDNMPYAIGIQKLITREDDGMYHCNATNAHGFVAKIVTIVVESSQPNILAIALGLGFAALIAGVVIVVYYMYYTKQKCGKYNLWKSQPKQEAGNAMEQKSLNGNASV</sequence>
<evidence type="ECO:0000256" key="5">
    <source>
        <dbReference type="ARBA" id="ARBA00022737"/>
    </source>
</evidence>
<dbReference type="PANTHER" id="PTHR13771:SF9">
    <property type="entry name" value="INTERCELLULAR ADHESION MOLECULE 5"/>
    <property type="match status" value="1"/>
</dbReference>
<evidence type="ECO:0000256" key="3">
    <source>
        <dbReference type="ARBA" id="ARBA00022692"/>
    </source>
</evidence>
<evidence type="ECO:0000313" key="15">
    <source>
        <dbReference type="Proteomes" id="UP000826234"/>
    </source>
</evidence>
<evidence type="ECO:0000256" key="2">
    <source>
        <dbReference type="ARBA" id="ARBA00005925"/>
    </source>
</evidence>
<comment type="subcellular location">
    <subcellularLocation>
        <location evidence="1">Membrane</location>
        <topology evidence="1">Single-pass type I membrane protein</topology>
    </subcellularLocation>
</comment>
<reference evidence="14 15" key="1">
    <citation type="journal article" date="2022" name="Gigascience">
        <title>A chromosome-level genome assembly and annotation of the desert horned lizard, Phrynosoma platyrhinos, provides insight into chromosomal rearrangements among reptiles.</title>
        <authorList>
            <person name="Koochekian N."/>
            <person name="Ascanio A."/>
            <person name="Farleigh K."/>
            <person name="Card D.C."/>
            <person name="Schield D.R."/>
            <person name="Castoe T.A."/>
            <person name="Jezkova T."/>
        </authorList>
    </citation>
    <scope>NUCLEOTIDE SEQUENCE [LARGE SCALE GENOMIC DNA]</scope>
    <source>
        <strain evidence="14">NK-2021</strain>
    </source>
</reference>
<dbReference type="InterPro" id="IPR036179">
    <property type="entry name" value="Ig-like_dom_sf"/>
</dbReference>
<gene>
    <name evidence="14" type="ORF">JD844_010275</name>
</gene>
<dbReference type="Pfam" id="PF21146">
    <property type="entry name" value="ICAM1_3_5_D2"/>
    <property type="match status" value="1"/>
</dbReference>
<dbReference type="Gene3D" id="2.60.40.10">
    <property type="entry name" value="Immunoglobulins"/>
    <property type="match status" value="5"/>
</dbReference>
<comment type="similarity">
    <text evidence="2">Belongs to the immunoglobulin superfamily. ICAM family.</text>
</comment>
<keyword evidence="3 12" id="KW-0812">Transmembrane</keyword>
<evidence type="ECO:0000256" key="8">
    <source>
        <dbReference type="ARBA" id="ARBA00023136"/>
    </source>
</evidence>
<dbReference type="InterPro" id="IPR003987">
    <property type="entry name" value="ICAM_VCAM_N"/>
</dbReference>
<evidence type="ECO:0000256" key="7">
    <source>
        <dbReference type="ARBA" id="ARBA00022989"/>
    </source>
</evidence>
<dbReference type="InterPro" id="IPR047012">
    <property type="entry name" value="ICAM_VCAM"/>
</dbReference>
<keyword evidence="8 12" id="KW-0472">Membrane</keyword>
<keyword evidence="7 12" id="KW-1133">Transmembrane helix</keyword>
<evidence type="ECO:0000256" key="4">
    <source>
        <dbReference type="ARBA" id="ARBA00022729"/>
    </source>
</evidence>
<evidence type="ECO:0000259" key="13">
    <source>
        <dbReference type="PROSITE" id="PS50835"/>
    </source>
</evidence>
<organism evidence="14 15">
    <name type="scientific">Phrynosoma platyrhinos</name>
    <name type="common">Desert horned lizard</name>
    <dbReference type="NCBI Taxonomy" id="52577"/>
    <lineage>
        <taxon>Eukaryota</taxon>
        <taxon>Metazoa</taxon>
        <taxon>Chordata</taxon>
        <taxon>Craniata</taxon>
        <taxon>Vertebrata</taxon>
        <taxon>Euteleostomi</taxon>
        <taxon>Lepidosauria</taxon>
        <taxon>Squamata</taxon>
        <taxon>Bifurcata</taxon>
        <taxon>Unidentata</taxon>
        <taxon>Episquamata</taxon>
        <taxon>Toxicofera</taxon>
        <taxon>Iguania</taxon>
        <taxon>Phrynosomatidae</taxon>
        <taxon>Phrynosomatinae</taxon>
        <taxon>Phrynosoma</taxon>
    </lineage>
</organism>
<keyword evidence="9" id="KW-1015">Disulfide bond</keyword>
<dbReference type="InterPro" id="IPR048679">
    <property type="entry name" value="ICAM1_3_5_D2"/>
</dbReference>
<dbReference type="Proteomes" id="UP000826234">
    <property type="component" value="Unassembled WGS sequence"/>
</dbReference>
<feature type="domain" description="Ig-like" evidence="13">
    <location>
        <begin position="393"/>
        <end position="469"/>
    </location>
</feature>
<protein>
    <recommendedName>
        <fullName evidence="13">Ig-like domain-containing protein</fullName>
    </recommendedName>
</protein>
<comment type="caution">
    <text evidence="14">The sequence shown here is derived from an EMBL/GenBank/DDBJ whole genome shotgun (WGS) entry which is preliminary data.</text>
</comment>
<dbReference type="InterPro" id="IPR013768">
    <property type="entry name" value="ICAM_N"/>
</dbReference>
<dbReference type="SUPFAM" id="SSF48726">
    <property type="entry name" value="Immunoglobulin"/>
    <property type="match status" value="5"/>
</dbReference>
<dbReference type="InterPro" id="IPR013783">
    <property type="entry name" value="Ig-like_fold"/>
</dbReference>
<keyword evidence="11" id="KW-0393">Immunoglobulin domain</keyword>
<evidence type="ECO:0000313" key="14">
    <source>
        <dbReference type="EMBL" id="KAH0628771.1"/>
    </source>
</evidence>
<evidence type="ECO:0000256" key="11">
    <source>
        <dbReference type="ARBA" id="ARBA00023319"/>
    </source>
</evidence>
<evidence type="ECO:0000256" key="9">
    <source>
        <dbReference type="ARBA" id="ARBA00023157"/>
    </source>
</evidence>
<feature type="transmembrane region" description="Helical" evidence="12">
    <location>
        <begin position="477"/>
        <end position="501"/>
    </location>
</feature>
<evidence type="ECO:0000256" key="10">
    <source>
        <dbReference type="ARBA" id="ARBA00023180"/>
    </source>
</evidence>
<evidence type="ECO:0000256" key="1">
    <source>
        <dbReference type="ARBA" id="ARBA00004479"/>
    </source>
</evidence>
<keyword evidence="4" id="KW-0732">Signal</keyword>
<name>A0ABQ7TGB0_PHRPL</name>
<dbReference type="PANTHER" id="PTHR13771">
    <property type="entry name" value="INTERCELLULAR ADHESION MOLECULE"/>
    <property type="match status" value="1"/>
</dbReference>
<dbReference type="EMBL" id="JAIPUX010000439">
    <property type="protein sequence ID" value="KAH0628771.1"/>
    <property type="molecule type" value="Genomic_DNA"/>
</dbReference>
<proteinExistence type="inferred from homology"/>
<keyword evidence="15" id="KW-1185">Reference proteome</keyword>
<keyword evidence="10" id="KW-0325">Glycoprotein</keyword>
<keyword evidence="5" id="KW-0677">Repeat</keyword>
<dbReference type="InterPro" id="IPR007110">
    <property type="entry name" value="Ig-like_dom"/>
</dbReference>
<keyword evidence="6" id="KW-0130">Cell adhesion</keyword>
<dbReference type="InterPro" id="IPR003599">
    <property type="entry name" value="Ig_sub"/>
</dbReference>
<dbReference type="PROSITE" id="PS50835">
    <property type="entry name" value="IG_LIKE"/>
    <property type="match status" value="1"/>
</dbReference>